<dbReference type="FunFam" id="3.30.1490.20:FF:000018">
    <property type="entry name" value="Biotin carboxylase"/>
    <property type="match status" value="1"/>
</dbReference>
<evidence type="ECO:0000256" key="8">
    <source>
        <dbReference type="ARBA" id="ARBA00022741"/>
    </source>
</evidence>
<evidence type="ECO:0000256" key="4">
    <source>
        <dbReference type="ARBA" id="ARBA00013263"/>
    </source>
</evidence>
<evidence type="ECO:0000259" key="18">
    <source>
        <dbReference type="PROSITE" id="PS50975"/>
    </source>
</evidence>
<dbReference type="OrthoDB" id="9807469at2"/>
<dbReference type="GO" id="GO:0004075">
    <property type="term" value="F:biotin carboxylase activity"/>
    <property type="evidence" value="ECO:0007669"/>
    <property type="project" value="UniProtKB-EC"/>
</dbReference>
<dbReference type="Pfam" id="PF00289">
    <property type="entry name" value="Biotin_carb_N"/>
    <property type="match status" value="1"/>
</dbReference>
<dbReference type="PANTHER" id="PTHR48095">
    <property type="entry name" value="PYRUVATE CARBOXYLASE SUBUNIT A"/>
    <property type="match status" value="1"/>
</dbReference>
<dbReference type="InterPro" id="IPR005482">
    <property type="entry name" value="Biotin_COase_C"/>
</dbReference>
<organism evidence="21 22">
    <name type="scientific">Halolactibacillus miurensis</name>
    <dbReference type="NCBI Taxonomy" id="306541"/>
    <lineage>
        <taxon>Bacteria</taxon>
        <taxon>Bacillati</taxon>
        <taxon>Bacillota</taxon>
        <taxon>Bacilli</taxon>
        <taxon>Bacillales</taxon>
        <taxon>Bacillaceae</taxon>
        <taxon>Halolactibacillus</taxon>
    </lineage>
</organism>
<evidence type="ECO:0000256" key="16">
    <source>
        <dbReference type="PROSITE-ProRule" id="PRU00409"/>
    </source>
</evidence>
<evidence type="ECO:0000259" key="19">
    <source>
        <dbReference type="PROSITE" id="PS50979"/>
    </source>
</evidence>
<dbReference type="NCBIfam" id="TIGR00514">
    <property type="entry name" value="accC"/>
    <property type="match status" value="1"/>
</dbReference>
<dbReference type="Gene3D" id="3.40.50.20">
    <property type="match status" value="1"/>
</dbReference>
<evidence type="ECO:0000313" key="21">
    <source>
        <dbReference type="EMBL" id="SFS43299.1"/>
    </source>
</evidence>
<reference evidence="21 22" key="1">
    <citation type="submission" date="2016-10" db="EMBL/GenBank/DDBJ databases">
        <authorList>
            <person name="de Groot N.N."/>
        </authorList>
    </citation>
    <scope>NUCLEOTIDE SEQUENCE [LARGE SCALE GENOMIC DNA]</scope>
    <source>
        <strain evidence="21 22">DSM 17074</strain>
    </source>
</reference>
<dbReference type="PANTHER" id="PTHR48095:SF2">
    <property type="entry name" value="BIOTIN CARBOXYLASE, CHLOROPLASTIC"/>
    <property type="match status" value="1"/>
</dbReference>
<accession>A0A1I6PSV5</accession>
<keyword evidence="11" id="KW-0460">Magnesium</keyword>
<evidence type="ECO:0000256" key="17">
    <source>
        <dbReference type="RuleBase" id="RU365063"/>
    </source>
</evidence>
<keyword evidence="14 17" id="KW-0092">Biotin</keyword>
<evidence type="ECO:0000256" key="5">
    <source>
        <dbReference type="ARBA" id="ARBA00022516"/>
    </source>
</evidence>
<dbReference type="RefSeq" id="WP_062319202.1">
    <property type="nucleotide sequence ID" value="NZ_BJWJ01000012.1"/>
</dbReference>
<evidence type="ECO:0000256" key="11">
    <source>
        <dbReference type="ARBA" id="ARBA00022842"/>
    </source>
</evidence>
<sequence>MIKKLLIANRGEIAVRIIRACKEMGIETVAVFSEADRESLHVQLADEAYCIGPASSSESYLNFTAIMSVANLTEVDAIHPGYGFLAENADFAEICEKCNITFVGPSVYAIQQMGTKDVARETMKLAGVPVVPGSEGIIRSEEEAVTVAESIGFPVIIKATAGGGGKGIRIVREPEALLKAIRVTEQEAEKAFGNPGVYIEKFIEDFSHVEIQVLADNFGNVIHLGERDCSIQRRMQKLIEETPSPAINETIREQMGQAAVNAAKAVDYTGAGTVEFIFDKAKQNFYFMEMNTRIQVEHPVTEMVTDVDLIKEQIRVASGEQLSLSQEDVVFNGWAIECRINAEDPNRSFMPTPGQIQSYLAPGGFGVRVDSFVYPGYKIPPYYDSMVAKLIVHGKTRTEAIDRMKRALDEYFIEGIKTTLPFHQRMMTHPVFLSGDFNTKFLENYPIMEE</sequence>
<keyword evidence="9 17" id="KW-0276">Fatty acid metabolism</keyword>
<dbReference type="GO" id="GO:0046872">
    <property type="term" value="F:metal ion binding"/>
    <property type="evidence" value="ECO:0007669"/>
    <property type="project" value="UniProtKB-KW"/>
</dbReference>
<dbReference type="AlphaFoldDB" id="A0A1I6PSV5"/>
<evidence type="ECO:0000256" key="6">
    <source>
        <dbReference type="ARBA" id="ARBA00022598"/>
    </source>
</evidence>
<evidence type="ECO:0000256" key="3">
    <source>
        <dbReference type="ARBA" id="ARBA00011750"/>
    </source>
</evidence>
<dbReference type="SUPFAM" id="SSF51246">
    <property type="entry name" value="Rudiment single hybrid motif"/>
    <property type="match status" value="1"/>
</dbReference>
<dbReference type="Proteomes" id="UP000321773">
    <property type="component" value="Unassembled WGS sequence"/>
</dbReference>
<dbReference type="Pfam" id="PF02786">
    <property type="entry name" value="CPSase_L_D2"/>
    <property type="match status" value="1"/>
</dbReference>
<name>A0A1I6PSV5_9BACI</name>
<dbReference type="Gene3D" id="3.30.470.20">
    <property type="entry name" value="ATP-grasp fold, B domain"/>
    <property type="match status" value="1"/>
</dbReference>
<evidence type="ECO:0000256" key="2">
    <source>
        <dbReference type="ARBA" id="ARBA00004956"/>
    </source>
</evidence>
<dbReference type="InterPro" id="IPR016185">
    <property type="entry name" value="PreATP-grasp_dom_sf"/>
</dbReference>
<keyword evidence="6 17" id="KW-0436">Ligase</keyword>
<dbReference type="SUPFAM" id="SSF56059">
    <property type="entry name" value="Glutathione synthetase ATP-binding domain-like"/>
    <property type="match status" value="1"/>
</dbReference>
<evidence type="ECO:0000256" key="13">
    <source>
        <dbReference type="ARBA" id="ARBA00023160"/>
    </source>
</evidence>
<keyword evidence="13 17" id="KW-0275">Fatty acid biosynthesis</keyword>
<dbReference type="InterPro" id="IPR011761">
    <property type="entry name" value="ATP-grasp"/>
</dbReference>
<dbReference type="EMBL" id="BJWJ01000012">
    <property type="protein sequence ID" value="GEM04428.1"/>
    <property type="molecule type" value="Genomic_DNA"/>
</dbReference>
<comment type="catalytic activity">
    <reaction evidence="15 17">
        <text>N(6)-biotinyl-L-lysyl-[protein] + hydrogencarbonate + ATP = N(6)-carboxybiotinyl-L-lysyl-[protein] + ADP + phosphate + H(+)</text>
        <dbReference type="Rhea" id="RHEA:13501"/>
        <dbReference type="Rhea" id="RHEA-COMP:10505"/>
        <dbReference type="Rhea" id="RHEA-COMP:10506"/>
        <dbReference type="ChEBI" id="CHEBI:15378"/>
        <dbReference type="ChEBI" id="CHEBI:17544"/>
        <dbReference type="ChEBI" id="CHEBI:30616"/>
        <dbReference type="ChEBI" id="CHEBI:43474"/>
        <dbReference type="ChEBI" id="CHEBI:83144"/>
        <dbReference type="ChEBI" id="CHEBI:83145"/>
        <dbReference type="ChEBI" id="CHEBI:456216"/>
        <dbReference type="EC" id="6.3.4.14"/>
    </reaction>
</comment>
<evidence type="ECO:0000313" key="22">
    <source>
        <dbReference type="Proteomes" id="UP000199139"/>
    </source>
</evidence>
<dbReference type="InterPro" id="IPR011054">
    <property type="entry name" value="Rudment_hybrid_motif"/>
</dbReference>
<dbReference type="PROSITE" id="PS50975">
    <property type="entry name" value="ATP_GRASP"/>
    <property type="match status" value="1"/>
</dbReference>
<feature type="domain" description="Biotin carboxylation" evidence="19">
    <location>
        <begin position="1"/>
        <end position="447"/>
    </location>
</feature>
<dbReference type="PROSITE" id="PS00867">
    <property type="entry name" value="CPSASE_2"/>
    <property type="match status" value="1"/>
</dbReference>
<evidence type="ECO:0000256" key="10">
    <source>
        <dbReference type="ARBA" id="ARBA00022840"/>
    </source>
</evidence>
<keyword evidence="23" id="KW-1185">Reference proteome</keyword>
<dbReference type="GO" id="GO:0006633">
    <property type="term" value="P:fatty acid biosynthetic process"/>
    <property type="evidence" value="ECO:0007669"/>
    <property type="project" value="UniProtKB-KW"/>
</dbReference>
<comment type="subunit">
    <text evidence="3 17">Acetyl-CoA carboxylase is a heterohexamer of biotin carboxyl carrier protein, biotin carboxylase and the two subunits of carboxyl transferase in a 2:2 complex.</text>
</comment>
<dbReference type="STRING" id="306541.SAMN05421668_102182"/>
<evidence type="ECO:0000313" key="20">
    <source>
        <dbReference type="EMBL" id="GEM04428.1"/>
    </source>
</evidence>
<evidence type="ECO:0000313" key="23">
    <source>
        <dbReference type="Proteomes" id="UP000321773"/>
    </source>
</evidence>
<keyword evidence="10 16" id="KW-0067">ATP-binding</keyword>
<evidence type="ECO:0000256" key="7">
    <source>
        <dbReference type="ARBA" id="ARBA00022723"/>
    </source>
</evidence>
<dbReference type="InterPro" id="IPR051602">
    <property type="entry name" value="ACC_Biotin_Carboxylase"/>
</dbReference>
<protein>
    <recommendedName>
        <fullName evidence="4 17">Biotin carboxylase</fullName>
        <ecNumber evidence="4 17">6.3.4.14</ecNumber>
    </recommendedName>
    <alternativeName>
        <fullName evidence="17">Acetyl-coenzyme A carboxylase biotin carboxylase subunit A</fullName>
    </alternativeName>
</protein>
<evidence type="ECO:0000256" key="1">
    <source>
        <dbReference type="ARBA" id="ARBA00003761"/>
    </source>
</evidence>
<dbReference type="SUPFAM" id="SSF52440">
    <property type="entry name" value="PreATP-grasp domain"/>
    <property type="match status" value="1"/>
</dbReference>
<dbReference type="InterPro" id="IPR005481">
    <property type="entry name" value="BC-like_N"/>
</dbReference>
<dbReference type="PROSITE" id="PS50979">
    <property type="entry name" value="BC"/>
    <property type="match status" value="1"/>
</dbReference>
<dbReference type="InterPro" id="IPR011764">
    <property type="entry name" value="Biotin_carboxylation_dom"/>
</dbReference>
<dbReference type="EC" id="6.3.4.14" evidence="4 17"/>
<dbReference type="EMBL" id="FPAI01000002">
    <property type="protein sequence ID" value="SFS43299.1"/>
    <property type="molecule type" value="Genomic_DNA"/>
</dbReference>
<evidence type="ECO:0000256" key="9">
    <source>
        <dbReference type="ARBA" id="ARBA00022832"/>
    </source>
</evidence>
<dbReference type="InterPro" id="IPR004549">
    <property type="entry name" value="Acetyl_CoA_COase_biotin_COase"/>
</dbReference>
<dbReference type="Pfam" id="PF02785">
    <property type="entry name" value="Biotin_carb_C"/>
    <property type="match status" value="1"/>
</dbReference>
<dbReference type="FunFam" id="3.40.50.20:FF:000010">
    <property type="entry name" value="Propionyl-CoA carboxylase subunit alpha"/>
    <property type="match status" value="1"/>
</dbReference>
<comment type="pathway">
    <text evidence="2 17">Lipid metabolism; malonyl-CoA biosynthesis; malonyl-CoA from acetyl-CoA: step 1/1.</text>
</comment>
<comment type="function">
    <text evidence="1 17">This protein is a component of the acetyl coenzyme A carboxylase complex; first, biotin carboxylase catalyzes the carboxylation of the carrier protein and then the transcarboxylase transfers the carboxyl group to form malonyl-CoA.</text>
</comment>
<keyword evidence="8 16" id="KW-0547">Nucleotide-binding</keyword>
<dbReference type="PROSITE" id="PS00866">
    <property type="entry name" value="CPSASE_1"/>
    <property type="match status" value="1"/>
</dbReference>
<dbReference type="InterPro" id="IPR005479">
    <property type="entry name" value="CPAse_ATP-bd"/>
</dbReference>
<keyword evidence="12 17" id="KW-0443">Lipid metabolism</keyword>
<dbReference type="GO" id="GO:2001295">
    <property type="term" value="P:malonyl-CoA biosynthetic process"/>
    <property type="evidence" value="ECO:0007669"/>
    <property type="project" value="UniProtKB-UniPathway"/>
</dbReference>
<evidence type="ECO:0000256" key="12">
    <source>
        <dbReference type="ARBA" id="ARBA00023098"/>
    </source>
</evidence>
<keyword evidence="5 17" id="KW-0444">Lipid biosynthesis</keyword>
<evidence type="ECO:0000256" key="14">
    <source>
        <dbReference type="ARBA" id="ARBA00023267"/>
    </source>
</evidence>
<gene>
    <name evidence="20" type="primary">accC1</name>
    <name evidence="20" type="ORF">HMI01_14160</name>
    <name evidence="21" type="ORF">SAMN05421668_102182</name>
</gene>
<dbReference type="InterPro" id="IPR013815">
    <property type="entry name" value="ATP_grasp_subdomain_1"/>
</dbReference>
<evidence type="ECO:0000256" key="15">
    <source>
        <dbReference type="ARBA" id="ARBA00048600"/>
    </source>
</evidence>
<dbReference type="GO" id="GO:0005524">
    <property type="term" value="F:ATP binding"/>
    <property type="evidence" value="ECO:0007669"/>
    <property type="project" value="UniProtKB-UniRule"/>
</dbReference>
<dbReference type="SMART" id="SM00878">
    <property type="entry name" value="Biotin_carb_C"/>
    <property type="match status" value="1"/>
</dbReference>
<keyword evidence="7" id="KW-0479">Metal-binding</keyword>
<dbReference type="Proteomes" id="UP000199139">
    <property type="component" value="Unassembled WGS sequence"/>
</dbReference>
<dbReference type="FunFam" id="3.30.470.20:FF:000028">
    <property type="entry name" value="Methylcrotonoyl-CoA carboxylase subunit alpha, mitochondrial"/>
    <property type="match status" value="1"/>
</dbReference>
<dbReference type="NCBIfam" id="NF006367">
    <property type="entry name" value="PRK08591.1"/>
    <property type="match status" value="1"/>
</dbReference>
<feature type="domain" description="ATP-grasp" evidence="18">
    <location>
        <begin position="120"/>
        <end position="318"/>
    </location>
</feature>
<proteinExistence type="predicted"/>
<reference evidence="20 23" key="2">
    <citation type="submission" date="2019-07" db="EMBL/GenBank/DDBJ databases">
        <title>Whole genome shotgun sequence of Halolactibacillus miurensis NBRC 100873.</title>
        <authorList>
            <person name="Hosoyama A."/>
            <person name="Uohara A."/>
            <person name="Ohji S."/>
            <person name="Ichikawa N."/>
        </authorList>
    </citation>
    <scope>NUCLEOTIDE SEQUENCE [LARGE SCALE GENOMIC DNA]</scope>
    <source>
        <strain evidence="20 23">NBRC 100873</strain>
    </source>
</reference>
<dbReference type="UniPathway" id="UPA00655">
    <property type="reaction ID" value="UER00711"/>
</dbReference>
<dbReference type="Gene3D" id="3.30.1490.20">
    <property type="entry name" value="ATP-grasp fold, A domain"/>
    <property type="match status" value="1"/>
</dbReference>